<name>A0ABZ2YMF9_9BACT</name>
<evidence type="ECO:0000313" key="4">
    <source>
        <dbReference type="Proteomes" id="UP001485459"/>
    </source>
</evidence>
<keyword evidence="4" id="KW-1185">Reference proteome</keyword>
<evidence type="ECO:0000313" key="3">
    <source>
        <dbReference type="EMBL" id="WZN40951.1"/>
    </source>
</evidence>
<dbReference type="RefSeq" id="WP_341835815.1">
    <property type="nucleotide sequence ID" value="NZ_CP149822.1"/>
</dbReference>
<protein>
    <submittedName>
        <fullName evidence="3">M60 family peptidase N-terminal accessory domain-containing protein</fullName>
    </submittedName>
</protein>
<evidence type="ECO:0000256" key="1">
    <source>
        <dbReference type="SAM" id="SignalP"/>
    </source>
</evidence>
<dbReference type="Pfam" id="PF17291">
    <property type="entry name" value="M60-like_N"/>
    <property type="match status" value="1"/>
</dbReference>
<gene>
    <name evidence="3" type="ORF">WJU16_23595</name>
</gene>
<dbReference type="InterPro" id="IPR051244">
    <property type="entry name" value="TCAF"/>
</dbReference>
<dbReference type="PANTHER" id="PTHR15730">
    <property type="entry name" value="EXPERIMENTAL AUTOIMMUNE PROSTATITIS ANTIGEN 2-RELATED"/>
    <property type="match status" value="1"/>
</dbReference>
<dbReference type="InterPro" id="IPR035423">
    <property type="entry name" value="M60-like_N"/>
</dbReference>
<dbReference type="InterPro" id="IPR031161">
    <property type="entry name" value="Peptidase_M60_dom"/>
</dbReference>
<sequence length="267" mass="28985">MIRQTSFCCAMLCAALSVGAQQLTPDKVLVSPENRLSVKDKDLRNAVRDWSKAQLASTDYAKISAHPSAAVFPGSVGESAVRVTETVSISHRQISDALAPVVATLHFSQPWRNTMYSTGLYAVAGEYIEVTVPESLLDKNVCIQIGAHSDNLTRWVAGGEDWRRMPDIVRIDTLRKKITRITSPFGGLIYVTAGPKSASWTAPVKISRAVKAPLFIAGKTTAEDWARQLAGSKAPWGSWLPKRSSSLSPIPSSGRWAIRIMCSNCGT</sequence>
<reference evidence="4" key="1">
    <citation type="submission" date="2024-03" db="EMBL/GenBank/DDBJ databases">
        <title>Chitinophaga horti sp. nov., isolated from garden soil.</title>
        <authorList>
            <person name="Lee D.S."/>
            <person name="Han D.M."/>
            <person name="Baek J.H."/>
            <person name="Choi D.G."/>
            <person name="Jeon J.H."/>
            <person name="Jeon C.O."/>
        </authorList>
    </citation>
    <scope>NUCLEOTIDE SEQUENCE [LARGE SCALE GENOMIC DNA]</scope>
    <source>
        <strain evidence="4">GPA1</strain>
    </source>
</reference>
<dbReference type="Proteomes" id="UP001485459">
    <property type="component" value="Chromosome"/>
</dbReference>
<dbReference type="PROSITE" id="PS51723">
    <property type="entry name" value="PEPTIDASE_M60"/>
    <property type="match status" value="1"/>
</dbReference>
<dbReference type="PANTHER" id="PTHR15730:SF5">
    <property type="entry name" value="SI:CH211-210B2.2-RELATED"/>
    <property type="match status" value="1"/>
</dbReference>
<evidence type="ECO:0000259" key="2">
    <source>
        <dbReference type="PROSITE" id="PS51723"/>
    </source>
</evidence>
<dbReference type="Pfam" id="PF13402">
    <property type="entry name" value="Peptidase_M60"/>
    <property type="match status" value="1"/>
</dbReference>
<dbReference type="EMBL" id="CP149822">
    <property type="protein sequence ID" value="WZN40951.1"/>
    <property type="molecule type" value="Genomic_DNA"/>
</dbReference>
<feature type="domain" description="Peptidase M60" evidence="2">
    <location>
        <begin position="113"/>
        <end position="267"/>
    </location>
</feature>
<feature type="chain" id="PRO_5047275352" evidence="1">
    <location>
        <begin position="21"/>
        <end position="267"/>
    </location>
</feature>
<keyword evidence="1" id="KW-0732">Signal</keyword>
<dbReference type="Gene3D" id="2.60.120.1250">
    <property type="entry name" value="Peptidase M60, enhancin-like domain 1"/>
    <property type="match status" value="1"/>
</dbReference>
<feature type="signal peptide" evidence="1">
    <location>
        <begin position="1"/>
        <end position="20"/>
    </location>
</feature>
<accession>A0ABZ2YMF9</accession>
<organism evidence="3 4">
    <name type="scientific">Chitinophaga pollutisoli</name>
    <dbReference type="NCBI Taxonomy" id="3133966"/>
    <lineage>
        <taxon>Bacteria</taxon>
        <taxon>Pseudomonadati</taxon>
        <taxon>Bacteroidota</taxon>
        <taxon>Chitinophagia</taxon>
        <taxon>Chitinophagales</taxon>
        <taxon>Chitinophagaceae</taxon>
        <taxon>Chitinophaga</taxon>
    </lineage>
</organism>
<proteinExistence type="predicted"/>